<organism evidence="1 2">
    <name type="scientific">Paenibacillus lycopersici</name>
    <dbReference type="NCBI Taxonomy" id="2704462"/>
    <lineage>
        <taxon>Bacteria</taxon>
        <taxon>Bacillati</taxon>
        <taxon>Bacillota</taxon>
        <taxon>Bacilli</taxon>
        <taxon>Bacillales</taxon>
        <taxon>Paenibacillaceae</taxon>
        <taxon>Paenibacillus</taxon>
    </lineage>
</organism>
<dbReference type="KEGG" id="plyc:GXP70_06725"/>
<gene>
    <name evidence="1" type="ORF">GXP70_06725</name>
</gene>
<evidence type="ECO:0000313" key="1">
    <source>
        <dbReference type="EMBL" id="QHT59675.1"/>
    </source>
</evidence>
<dbReference type="EMBL" id="CP048209">
    <property type="protein sequence ID" value="QHT59675.1"/>
    <property type="molecule type" value="Genomic_DNA"/>
</dbReference>
<protein>
    <submittedName>
        <fullName evidence="1">Uncharacterized protein</fullName>
    </submittedName>
</protein>
<proteinExistence type="predicted"/>
<evidence type="ECO:0000313" key="2">
    <source>
        <dbReference type="Proteomes" id="UP000476064"/>
    </source>
</evidence>
<reference evidence="1 2" key="1">
    <citation type="submission" date="2020-01" db="EMBL/GenBank/DDBJ databases">
        <title>Paenibacillus sp. nov., isolated from tomato rhizosphere.</title>
        <authorList>
            <person name="Weon H.-Y."/>
            <person name="Lee S.A."/>
        </authorList>
    </citation>
    <scope>NUCLEOTIDE SEQUENCE [LARGE SCALE GENOMIC DNA]</scope>
    <source>
        <strain evidence="1 2">12200R-189</strain>
    </source>
</reference>
<accession>A0A6C0G4A9</accession>
<dbReference type="Proteomes" id="UP000476064">
    <property type="component" value="Chromosome"/>
</dbReference>
<dbReference type="RefSeq" id="WP_162355741.1">
    <property type="nucleotide sequence ID" value="NZ_CP048209.1"/>
</dbReference>
<name>A0A6C0G4A9_9BACL</name>
<dbReference type="AlphaFoldDB" id="A0A6C0G4A9"/>
<sequence length="149" mass="15923">MFTVIGCYKLELGVHSTLRLFSIPLHSGMAKRFPVGSVVHGGLGTTALPALDHFSGRIGIGEKGNLNHKIAVRDRTSAAAAAYSGPAAVALQNGEKSKSCYTSNFIRVRPAKMPVKLLFEQLFLPLTGKKAGKVAVRATFPASDQQKCR</sequence>
<keyword evidence="2" id="KW-1185">Reference proteome</keyword>